<dbReference type="Proteomes" id="UP001444661">
    <property type="component" value="Unassembled WGS sequence"/>
</dbReference>
<evidence type="ECO:0000256" key="2">
    <source>
        <dbReference type="ARBA" id="ARBA00022723"/>
    </source>
</evidence>
<evidence type="ECO:0000256" key="3">
    <source>
        <dbReference type="ARBA" id="ARBA00022842"/>
    </source>
</evidence>
<proteinExistence type="inferred from homology"/>
<evidence type="ECO:0000313" key="6">
    <source>
        <dbReference type="Proteomes" id="UP001444661"/>
    </source>
</evidence>
<keyword evidence="6" id="KW-1185">Reference proteome</keyword>
<dbReference type="PROSITE" id="PS00723">
    <property type="entry name" value="POLYPRENYL_SYNTHASE_1"/>
    <property type="match status" value="1"/>
</dbReference>
<evidence type="ECO:0000256" key="4">
    <source>
        <dbReference type="RuleBase" id="RU004466"/>
    </source>
</evidence>
<accession>A0ABR1RXQ8</accession>
<dbReference type="EMBL" id="JAQQWK010000012">
    <property type="protein sequence ID" value="KAK8022706.1"/>
    <property type="molecule type" value="Genomic_DNA"/>
</dbReference>
<dbReference type="InterPro" id="IPR000092">
    <property type="entry name" value="Polyprenyl_synt"/>
</dbReference>
<dbReference type="PROSITE" id="PS00444">
    <property type="entry name" value="POLYPRENYL_SYNTHASE_2"/>
    <property type="match status" value="1"/>
</dbReference>
<dbReference type="InterPro" id="IPR033749">
    <property type="entry name" value="Polyprenyl_synt_CS"/>
</dbReference>
<dbReference type="Pfam" id="PF00348">
    <property type="entry name" value="polyprenyl_synt"/>
    <property type="match status" value="1"/>
</dbReference>
<dbReference type="PANTHER" id="PTHR12001">
    <property type="entry name" value="GERANYLGERANYL PYROPHOSPHATE SYNTHASE"/>
    <property type="match status" value="1"/>
</dbReference>
<keyword evidence="3" id="KW-0460">Magnesium</keyword>
<name>A0ABR1RXQ8_9PEZI</name>
<reference evidence="5 6" key="1">
    <citation type="submission" date="2023-01" db="EMBL/GenBank/DDBJ databases">
        <title>Analysis of 21 Apiospora genomes using comparative genomics revels a genus with tremendous synthesis potential of carbohydrate active enzymes and secondary metabolites.</title>
        <authorList>
            <person name="Sorensen T."/>
        </authorList>
    </citation>
    <scope>NUCLEOTIDE SEQUENCE [LARGE SCALE GENOMIC DNA]</scope>
    <source>
        <strain evidence="5 6">CBS 33761</strain>
    </source>
</reference>
<evidence type="ECO:0000313" key="5">
    <source>
        <dbReference type="EMBL" id="KAK8022706.1"/>
    </source>
</evidence>
<dbReference type="PANTHER" id="PTHR12001:SF72">
    <property type="entry name" value="THIJ_PFPI FAMILY PROTEIN (AFU_ORTHOLOGUE AFUA_3G01210)-RELATED"/>
    <property type="match status" value="1"/>
</dbReference>
<dbReference type="SUPFAM" id="SSF48576">
    <property type="entry name" value="Terpenoid synthases"/>
    <property type="match status" value="1"/>
</dbReference>
<protein>
    <submittedName>
        <fullName evidence="5">Terpenoid synthase</fullName>
    </submittedName>
</protein>
<dbReference type="Gene3D" id="1.10.600.10">
    <property type="entry name" value="Farnesyl Diphosphate Synthase"/>
    <property type="match status" value="1"/>
</dbReference>
<comment type="similarity">
    <text evidence="4">Belongs to the FPP/GGPP synthase family.</text>
</comment>
<keyword evidence="1 4" id="KW-0808">Transferase</keyword>
<keyword evidence="2" id="KW-0479">Metal-binding</keyword>
<evidence type="ECO:0000256" key="1">
    <source>
        <dbReference type="ARBA" id="ARBA00022679"/>
    </source>
</evidence>
<organism evidence="5 6">
    <name type="scientific">Apiospora rasikravindrae</name>
    <dbReference type="NCBI Taxonomy" id="990691"/>
    <lineage>
        <taxon>Eukaryota</taxon>
        <taxon>Fungi</taxon>
        <taxon>Dikarya</taxon>
        <taxon>Ascomycota</taxon>
        <taxon>Pezizomycotina</taxon>
        <taxon>Sordariomycetes</taxon>
        <taxon>Xylariomycetidae</taxon>
        <taxon>Amphisphaeriales</taxon>
        <taxon>Apiosporaceae</taxon>
        <taxon>Apiospora</taxon>
    </lineage>
</organism>
<gene>
    <name evidence="5" type="ORF">PG993_013473</name>
</gene>
<comment type="caution">
    <text evidence="5">The sequence shown here is derived from an EMBL/GenBank/DDBJ whole genome shotgun (WGS) entry which is preliminary data.</text>
</comment>
<dbReference type="SFLD" id="SFLDS00005">
    <property type="entry name" value="Isoprenoid_Synthase_Type_I"/>
    <property type="match status" value="1"/>
</dbReference>
<sequence>MAFTRAETLTILNTFSTWIFQLSHLRPASQVVLGPAEYIDSLPSKNVRDLAADALNVWLDVPADHMAHIKDVVKTLHNASLMQDDVEDGSALRRGKPAAHMIFGTAQTINAAGYQVVAAIGKAAKLNDERCVGIVNMYMGQAHDIYWSSGMAQPSAEEYLRMVDYKTGGLFRILASLMSAKSSDPKFPAPGLIMELSTLLGRYFQIRDDYMNLSSTDYTKQKGFCEDLDEGKFSLIMIHTMENAQEYDKMLLQGVLDQRHLAGSMSEPQKELVLELMQKLGSLQYTRDVLQDMLGQISKEVAKIEEICGVKNKPLGMLLQRLGV</sequence>
<dbReference type="InterPro" id="IPR008949">
    <property type="entry name" value="Isoprenoid_synthase_dom_sf"/>
</dbReference>